<evidence type="ECO:0000313" key="3">
    <source>
        <dbReference type="Proteomes" id="UP000800097"/>
    </source>
</evidence>
<accession>A0A6A6JF61</accession>
<keyword evidence="1" id="KW-0812">Transmembrane</keyword>
<dbReference type="RefSeq" id="XP_033652444.1">
    <property type="nucleotide sequence ID" value="XM_033803215.1"/>
</dbReference>
<dbReference type="EMBL" id="ML986500">
    <property type="protein sequence ID" value="KAF2274905.1"/>
    <property type="molecule type" value="Genomic_DNA"/>
</dbReference>
<reference evidence="2" key="1">
    <citation type="journal article" date="2020" name="Stud. Mycol.">
        <title>101 Dothideomycetes genomes: a test case for predicting lifestyles and emergence of pathogens.</title>
        <authorList>
            <person name="Haridas S."/>
            <person name="Albert R."/>
            <person name="Binder M."/>
            <person name="Bloem J."/>
            <person name="Labutti K."/>
            <person name="Salamov A."/>
            <person name="Andreopoulos B."/>
            <person name="Baker S."/>
            <person name="Barry K."/>
            <person name="Bills G."/>
            <person name="Bluhm B."/>
            <person name="Cannon C."/>
            <person name="Castanera R."/>
            <person name="Culley D."/>
            <person name="Daum C."/>
            <person name="Ezra D."/>
            <person name="Gonzalez J."/>
            <person name="Henrissat B."/>
            <person name="Kuo A."/>
            <person name="Liang C."/>
            <person name="Lipzen A."/>
            <person name="Lutzoni F."/>
            <person name="Magnuson J."/>
            <person name="Mondo S."/>
            <person name="Nolan M."/>
            <person name="Ohm R."/>
            <person name="Pangilinan J."/>
            <person name="Park H.-J."/>
            <person name="Ramirez L."/>
            <person name="Alfaro M."/>
            <person name="Sun H."/>
            <person name="Tritt A."/>
            <person name="Yoshinaga Y."/>
            <person name="Zwiers L.-H."/>
            <person name="Turgeon B."/>
            <person name="Goodwin S."/>
            <person name="Spatafora J."/>
            <person name="Crous P."/>
            <person name="Grigoriev I."/>
        </authorList>
    </citation>
    <scope>NUCLEOTIDE SEQUENCE</scope>
    <source>
        <strain evidence="2">CBS 379.55</strain>
    </source>
</reference>
<dbReference type="Proteomes" id="UP000800097">
    <property type="component" value="Unassembled WGS sequence"/>
</dbReference>
<dbReference type="AlphaFoldDB" id="A0A6A6JF61"/>
<keyword evidence="3" id="KW-1185">Reference proteome</keyword>
<gene>
    <name evidence="2" type="ORF">EI97DRAFT_93477</name>
</gene>
<feature type="transmembrane region" description="Helical" evidence="1">
    <location>
        <begin position="72"/>
        <end position="93"/>
    </location>
</feature>
<evidence type="ECO:0000313" key="2">
    <source>
        <dbReference type="EMBL" id="KAF2274905.1"/>
    </source>
</evidence>
<evidence type="ECO:0000256" key="1">
    <source>
        <dbReference type="SAM" id="Phobius"/>
    </source>
</evidence>
<keyword evidence="1" id="KW-1133">Transmembrane helix</keyword>
<proteinExistence type="predicted"/>
<sequence>MSAAFANMTREQLAQIPAAVPPPGVVPNFVDPPSDGYVLIAVGAALMAVMFLFAGIRFFVKLRIQHKVSADDWTTLVALIGTCSYYAICVYGVTRAKFATHMWDISVSHTMSDEFLIVSQPFP</sequence>
<organism evidence="2 3">
    <name type="scientific">Westerdykella ornata</name>
    <dbReference type="NCBI Taxonomy" id="318751"/>
    <lineage>
        <taxon>Eukaryota</taxon>
        <taxon>Fungi</taxon>
        <taxon>Dikarya</taxon>
        <taxon>Ascomycota</taxon>
        <taxon>Pezizomycotina</taxon>
        <taxon>Dothideomycetes</taxon>
        <taxon>Pleosporomycetidae</taxon>
        <taxon>Pleosporales</taxon>
        <taxon>Sporormiaceae</taxon>
        <taxon>Westerdykella</taxon>
    </lineage>
</organism>
<feature type="transmembrane region" description="Helical" evidence="1">
    <location>
        <begin position="37"/>
        <end position="60"/>
    </location>
</feature>
<protein>
    <submittedName>
        <fullName evidence="2">Uncharacterized protein</fullName>
    </submittedName>
</protein>
<name>A0A6A6JF61_WESOR</name>
<keyword evidence="1" id="KW-0472">Membrane</keyword>
<dbReference type="OrthoDB" id="444631at2759"/>
<dbReference type="GeneID" id="54556390"/>